<gene>
    <name evidence="1" type="ORF">Vadar_034761</name>
</gene>
<sequence length="327" mass="37427">MAFRSREMMKKIMKKIGGESNLAPGVKESLEKCIPKTKIVMGRAQRGLFAGRHIQFGNRVSEDGGNKTRRNWKPNVQEKRLFSYIHDRHIRVKVTTHALRCIDKAGGIDEYLLKTPYHKMDTEMGLFWKAKIEKMYEELGEMEVVFFSPEDETKFEEQFKEQKLAERAARREARRKMYGWSGKGKQIEEGVAAGEETDGEESHSGFPEQRPEEILTKRSGESTYIYKEEATRWLCDQNHNQPSSTIEQNSSASLGDSIYRSITSRDYFDPDHFLSTKDLSSEHKTSARSNTTGIAGKVNLEKADLEPAMKAVKDSRMTKNVLMVLLG</sequence>
<evidence type="ECO:0000313" key="1">
    <source>
        <dbReference type="EMBL" id="KAH7848186.1"/>
    </source>
</evidence>
<reference evidence="1 2" key="1">
    <citation type="journal article" date="2021" name="Hortic Res">
        <title>High-quality reference genome and annotation aids understanding of berry development for evergreen blueberry (Vaccinium darrowii).</title>
        <authorList>
            <person name="Yu J."/>
            <person name="Hulse-Kemp A.M."/>
            <person name="Babiker E."/>
            <person name="Staton M."/>
        </authorList>
    </citation>
    <scope>NUCLEOTIDE SEQUENCE [LARGE SCALE GENOMIC DNA]</scope>
    <source>
        <strain evidence="2">cv. NJ 8807/NJ 8810</strain>
        <tissue evidence="1">Young leaf</tissue>
    </source>
</reference>
<protein>
    <submittedName>
        <fullName evidence="1">Uncharacterized protein</fullName>
    </submittedName>
</protein>
<keyword evidence="2" id="KW-1185">Reference proteome</keyword>
<accession>A0ACB7Y452</accession>
<comment type="caution">
    <text evidence="1">The sequence shown here is derived from an EMBL/GenBank/DDBJ whole genome shotgun (WGS) entry which is preliminary data.</text>
</comment>
<evidence type="ECO:0000313" key="2">
    <source>
        <dbReference type="Proteomes" id="UP000828048"/>
    </source>
</evidence>
<name>A0ACB7Y452_9ERIC</name>
<dbReference type="Proteomes" id="UP000828048">
    <property type="component" value="Chromosome 5"/>
</dbReference>
<dbReference type="EMBL" id="CM037155">
    <property type="protein sequence ID" value="KAH7848186.1"/>
    <property type="molecule type" value="Genomic_DNA"/>
</dbReference>
<proteinExistence type="predicted"/>
<organism evidence="1 2">
    <name type="scientific">Vaccinium darrowii</name>
    <dbReference type="NCBI Taxonomy" id="229202"/>
    <lineage>
        <taxon>Eukaryota</taxon>
        <taxon>Viridiplantae</taxon>
        <taxon>Streptophyta</taxon>
        <taxon>Embryophyta</taxon>
        <taxon>Tracheophyta</taxon>
        <taxon>Spermatophyta</taxon>
        <taxon>Magnoliopsida</taxon>
        <taxon>eudicotyledons</taxon>
        <taxon>Gunneridae</taxon>
        <taxon>Pentapetalae</taxon>
        <taxon>asterids</taxon>
        <taxon>Ericales</taxon>
        <taxon>Ericaceae</taxon>
        <taxon>Vaccinioideae</taxon>
        <taxon>Vaccinieae</taxon>
        <taxon>Vaccinium</taxon>
    </lineage>
</organism>